<keyword evidence="4" id="KW-0520">NAD</keyword>
<dbReference type="InterPro" id="IPR036390">
    <property type="entry name" value="WH_DNA-bd_sf"/>
</dbReference>
<reference evidence="6 7" key="1">
    <citation type="journal article" date="2018" name="Mol. Plant">
        <title>The genome of Artemisia annua provides insight into the evolution of Asteraceae family and artemisinin biosynthesis.</title>
        <authorList>
            <person name="Shen Q."/>
            <person name="Zhang L."/>
            <person name="Liao Z."/>
            <person name="Wang S."/>
            <person name="Yan T."/>
            <person name="Shi P."/>
            <person name="Liu M."/>
            <person name="Fu X."/>
            <person name="Pan Q."/>
            <person name="Wang Y."/>
            <person name="Lv Z."/>
            <person name="Lu X."/>
            <person name="Zhang F."/>
            <person name="Jiang W."/>
            <person name="Ma Y."/>
            <person name="Chen M."/>
            <person name="Hao X."/>
            <person name="Li L."/>
            <person name="Tang Y."/>
            <person name="Lv G."/>
            <person name="Zhou Y."/>
            <person name="Sun X."/>
            <person name="Brodelius P.E."/>
            <person name="Rose J.K.C."/>
            <person name="Tang K."/>
        </authorList>
    </citation>
    <scope>NUCLEOTIDE SEQUENCE [LARGE SCALE GENOMIC DNA]</scope>
    <source>
        <strain evidence="7">cv. Huhao1</strain>
        <tissue evidence="6">Leaf</tissue>
    </source>
</reference>
<accession>A0A2U1NS92</accession>
<dbReference type="OrthoDB" id="1357022at2759"/>
<sequence>MDGALVASSSSSSSSTSRHIGRWTYEVFLSFRGEDTRKNFVDHLYAALDQAGIYTFKDDQKLQRGESISPELLKAIEESMVAVVIFSKNYANSSWCLDELVKIVECQHLGQRVLPVFYDVDPSDVRGQKRSFHAAFEQHELNLTDDKNRVNRWKEALVTSANISGWDVPQTASGHEAECIKQIVRRILSCNEFLPAENLIGMGSRVRDVKSLLRKGDDDVLMIGIWGMGGIGKTTIARAVYHQISYEFEGSSFLEDVRENGSDKRGLKSLQEKLLSEILMQEHFHVKNCDDGKFHIQKRLGGKKLLVVLDDVDNFKQLEFLCGSREWFGSGSRIIVTTRDEHLLCYGQENYAPQLLKETEAMKLFSRYAFKANIPPNGYEELSRAVVSHTGHLPLALKVLGSHFCGRNLELWQSALNVLAKIPHKEVTEILKLSYDGLNGFEKEIFLHIACLFKGKKRSYVTRILDSFGLEAVSGITMLIEKSLLTSSKNNLHMHDLLQEMGQCIVRKCYPNTMLLLSDETRDMIATIDVSPIQFLCPVATLVNP</sequence>
<protein>
    <recommendedName>
        <fullName evidence="5">TIR domain-containing protein</fullName>
    </recommendedName>
</protein>
<dbReference type="GO" id="GO:0006952">
    <property type="term" value="P:defense response"/>
    <property type="evidence" value="ECO:0007669"/>
    <property type="project" value="UniProtKB-KW"/>
</dbReference>
<dbReference type="SUPFAM" id="SSF52200">
    <property type="entry name" value="Toll/Interleukin receptor TIR domain"/>
    <property type="match status" value="1"/>
</dbReference>
<dbReference type="InterPro" id="IPR035897">
    <property type="entry name" value="Toll_tir_struct_dom_sf"/>
</dbReference>
<dbReference type="InterPro" id="IPR027417">
    <property type="entry name" value="P-loop_NTPase"/>
</dbReference>
<keyword evidence="2" id="KW-0677">Repeat</keyword>
<dbReference type="AlphaFoldDB" id="A0A2U1NS92"/>
<dbReference type="Gene3D" id="1.10.8.430">
    <property type="entry name" value="Helical domain of apoptotic protease-activating factors"/>
    <property type="match status" value="1"/>
</dbReference>
<evidence type="ECO:0000256" key="3">
    <source>
        <dbReference type="ARBA" id="ARBA00022821"/>
    </source>
</evidence>
<keyword evidence="1" id="KW-0433">Leucine-rich repeat</keyword>
<evidence type="ECO:0000313" key="6">
    <source>
        <dbReference type="EMBL" id="PWA76386.1"/>
    </source>
</evidence>
<evidence type="ECO:0000256" key="1">
    <source>
        <dbReference type="ARBA" id="ARBA00022614"/>
    </source>
</evidence>
<dbReference type="SUPFAM" id="SSF52540">
    <property type="entry name" value="P-loop containing nucleoside triphosphate hydrolases"/>
    <property type="match status" value="1"/>
</dbReference>
<dbReference type="PANTHER" id="PTHR11017:SF479">
    <property type="entry name" value="DISEASE RESISTANCE PROTEIN (TIR-NBS-LRR CLASS) FAMILY"/>
    <property type="match status" value="1"/>
</dbReference>
<evidence type="ECO:0000256" key="4">
    <source>
        <dbReference type="ARBA" id="ARBA00023027"/>
    </source>
</evidence>
<dbReference type="SUPFAM" id="SSF46785">
    <property type="entry name" value="Winged helix' DNA-binding domain"/>
    <property type="match status" value="1"/>
</dbReference>
<dbReference type="InterPro" id="IPR042197">
    <property type="entry name" value="Apaf_helical"/>
</dbReference>
<dbReference type="SMART" id="SM00255">
    <property type="entry name" value="TIR"/>
    <property type="match status" value="1"/>
</dbReference>
<dbReference type="EMBL" id="PKPP01002274">
    <property type="protein sequence ID" value="PWA76386.1"/>
    <property type="molecule type" value="Genomic_DNA"/>
</dbReference>
<keyword evidence="3" id="KW-0611">Plant defense</keyword>
<evidence type="ECO:0000256" key="2">
    <source>
        <dbReference type="ARBA" id="ARBA00022737"/>
    </source>
</evidence>
<comment type="caution">
    <text evidence="6">The sequence shown here is derived from an EMBL/GenBank/DDBJ whole genome shotgun (WGS) entry which is preliminary data.</text>
</comment>
<dbReference type="InterPro" id="IPR002182">
    <property type="entry name" value="NB-ARC"/>
</dbReference>
<evidence type="ECO:0000259" key="5">
    <source>
        <dbReference type="PROSITE" id="PS50104"/>
    </source>
</evidence>
<dbReference type="SMR" id="A0A2U1NS92"/>
<organism evidence="6 7">
    <name type="scientific">Artemisia annua</name>
    <name type="common">Sweet wormwood</name>
    <dbReference type="NCBI Taxonomy" id="35608"/>
    <lineage>
        <taxon>Eukaryota</taxon>
        <taxon>Viridiplantae</taxon>
        <taxon>Streptophyta</taxon>
        <taxon>Embryophyta</taxon>
        <taxon>Tracheophyta</taxon>
        <taxon>Spermatophyta</taxon>
        <taxon>Magnoliopsida</taxon>
        <taxon>eudicotyledons</taxon>
        <taxon>Gunneridae</taxon>
        <taxon>Pentapetalae</taxon>
        <taxon>asterids</taxon>
        <taxon>campanulids</taxon>
        <taxon>Asterales</taxon>
        <taxon>Asteraceae</taxon>
        <taxon>Asteroideae</taxon>
        <taxon>Anthemideae</taxon>
        <taxon>Artemisiinae</taxon>
        <taxon>Artemisia</taxon>
    </lineage>
</organism>
<proteinExistence type="predicted"/>
<dbReference type="Gene3D" id="3.40.50.10140">
    <property type="entry name" value="Toll/interleukin-1 receptor homology (TIR) domain"/>
    <property type="match status" value="1"/>
</dbReference>
<dbReference type="FunFam" id="3.40.50.10140:FF:000007">
    <property type="entry name" value="Disease resistance protein (TIR-NBS-LRR class)"/>
    <property type="match status" value="1"/>
</dbReference>
<dbReference type="PROSITE" id="PS50104">
    <property type="entry name" value="TIR"/>
    <property type="match status" value="1"/>
</dbReference>
<dbReference type="GO" id="GO:0043531">
    <property type="term" value="F:ADP binding"/>
    <property type="evidence" value="ECO:0007669"/>
    <property type="project" value="InterPro"/>
</dbReference>
<keyword evidence="7" id="KW-1185">Reference proteome</keyword>
<dbReference type="InterPro" id="IPR044974">
    <property type="entry name" value="Disease_R_plants"/>
</dbReference>
<dbReference type="GO" id="GO:0007165">
    <property type="term" value="P:signal transduction"/>
    <property type="evidence" value="ECO:0007669"/>
    <property type="project" value="InterPro"/>
</dbReference>
<gene>
    <name evidence="6" type="ORF">CTI12_AA137360</name>
</gene>
<dbReference type="Pfam" id="PF23282">
    <property type="entry name" value="WHD_ROQ1"/>
    <property type="match status" value="1"/>
</dbReference>
<dbReference type="InterPro" id="IPR058192">
    <property type="entry name" value="WHD_ROQ1-like"/>
</dbReference>
<dbReference type="InterPro" id="IPR000157">
    <property type="entry name" value="TIR_dom"/>
</dbReference>
<feature type="domain" description="TIR" evidence="5">
    <location>
        <begin position="23"/>
        <end position="191"/>
    </location>
</feature>
<dbReference type="Gene3D" id="3.40.50.300">
    <property type="entry name" value="P-loop containing nucleotide triphosphate hydrolases"/>
    <property type="match status" value="1"/>
</dbReference>
<evidence type="ECO:0000313" key="7">
    <source>
        <dbReference type="Proteomes" id="UP000245207"/>
    </source>
</evidence>
<dbReference type="Pfam" id="PF01582">
    <property type="entry name" value="TIR"/>
    <property type="match status" value="1"/>
</dbReference>
<dbReference type="PRINTS" id="PR00364">
    <property type="entry name" value="DISEASERSIST"/>
</dbReference>
<name>A0A2U1NS92_ARTAN</name>
<dbReference type="PANTHER" id="PTHR11017">
    <property type="entry name" value="LEUCINE-RICH REPEAT-CONTAINING PROTEIN"/>
    <property type="match status" value="1"/>
</dbReference>
<dbReference type="Pfam" id="PF00931">
    <property type="entry name" value="NB-ARC"/>
    <property type="match status" value="1"/>
</dbReference>
<dbReference type="Proteomes" id="UP000245207">
    <property type="component" value="Unassembled WGS sequence"/>
</dbReference>